<reference evidence="8 9" key="1">
    <citation type="submission" date="2018-07" db="EMBL/GenBank/DDBJ databases">
        <title>Genomic Encyclopedia of Type Strains, Phase IV (KMG-IV): sequencing the most valuable type-strain genomes for metagenomic binning, comparative biology and taxonomic classification.</title>
        <authorList>
            <person name="Goeker M."/>
        </authorList>
    </citation>
    <scope>NUCLEOTIDE SEQUENCE [LARGE SCALE GENOMIC DNA]</scope>
    <source>
        <strain evidence="8 9">DSM 21634</strain>
    </source>
</reference>
<feature type="domain" description="Major facilitator superfamily (MFS) profile" evidence="7">
    <location>
        <begin position="30"/>
        <end position="438"/>
    </location>
</feature>
<dbReference type="Pfam" id="PF07690">
    <property type="entry name" value="MFS_1"/>
    <property type="match status" value="1"/>
</dbReference>
<evidence type="ECO:0000256" key="3">
    <source>
        <dbReference type="ARBA" id="ARBA00022692"/>
    </source>
</evidence>
<evidence type="ECO:0000256" key="2">
    <source>
        <dbReference type="ARBA" id="ARBA00022448"/>
    </source>
</evidence>
<feature type="transmembrane region" description="Helical" evidence="6">
    <location>
        <begin position="189"/>
        <end position="211"/>
    </location>
</feature>
<sequence length="442" mass="48276">MATDAAIAPILDKPAATELDGVYRKIIFRLIPFLMLLWVLAWIDRVNIGFIKLTMLDELKWSEAVYGLGAGIFFLGYFFFEVPSNLLLQKIGAKKTIMRITIGWGLTSIATMFVTTPTMFYSLRFLLGVFEAGFYPGIILYLTYWFPNDRRAKAFGMFMSASAFAGVIGGPLAGAIMNNLHGVNGWSGWQWVLLIEGIPSVLAGIATYFYLTDRPEQAHWLTPRERQLVQTDLERDRKALGEREHSLLASLKDGKIWLLILVFFCIIAANSSLTFYGPTLVKEVGFTNPLMVGWIMSGAYLCGAAGMIWNGFHSDRHQESRWHCGLAAALGSASLLVIALFLQHSPAIVLTALTLAIVGTMGAIPVFWQMPNRFLAGTAAAGGVALINSVANLAGFGAPWMLGLIKTSTGSLSPGLYVVAAVEICATVLILLCVPHLKKAAR</sequence>
<gene>
    <name evidence="8" type="ORF">DES41_104537</name>
</gene>
<dbReference type="CDD" id="cd17319">
    <property type="entry name" value="MFS_ExuT_GudP_like"/>
    <property type="match status" value="1"/>
</dbReference>
<dbReference type="AlphaFoldDB" id="A0A368XYW5"/>
<dbReference type="PANTHER" id="PTHR43791:SF36">
    <property type="entry name" value="TRANSPORTER, PUTATIVE (AFU_ORTHOLOGUE AFUA_6G08340)-RELATED"/>
    <property type="match status" value="1"/>
</dbReference>
<feature type="transmembrane region" description="Helical" evidence="6">
    <location>
        <begin position="348"/>
        <end position="368"/>
    </location>
</feature>
<dbReference type="GO" id="GO:0022857">
    <property type="term" value="F:transmembrane transporter activity"/>
    <property type="evidence" value="ECO:0007669"/>
    <property type="project" value="InterPro"/>
</dbReference>
<dbReference type="PANTHER" id="PTHR43791">
    <property type="entry name" value="PERMEASE-RELATED"/>
    <property type="match status" value="1"/>
</dbReference>
<evidence type="ECO:0000256" key="6">
    <source>
        <dbReference type="SAM" id="Phobius"/>
    </source>
</evidence>
<feature type="transmembrane region" description="Helical" evidence="6">
    <location>
        <begin position="101"/>
        <end position="120"/>
    </location>
</feature>
<keyword evidence="2" id="KW-0813">Transport</keyword>
<dbReference type="PROSITE" id="PS50850">
    <property type="entry name" value="MFS"/>
    <property type="match status" value="1"/>
</dbReference>
<dbReference type="SUPFAM" id="SSF103473">
    <property type="entry name" value="MFS general substrate transporter"/>
    <property type="match status" value="1"/>
</dbReference>
<keyword evidence="5 6" id="KW-0472">Membrane</keyword>
<accession>A0A368XYW5</accession>
<dbReference type="Proteomes" id="UP000252884">
    <property type="component" value="Unassembled WGS sequence"/>
</dbReference>
<evidence type="ECO:0000256" key="4">
    <source>
        <dbReference type="ARBA" id="ARBA00022989"/>
    </source>
</evidence>
<feature type="transmembrane region" description="Helical" evidence="6">
    <location>
        <begin position="158"/>
        <end position="177"/>
    </location>
</feature>
<dbReference type="OrthoDB" id="5441967at2"/>
<feature type="transmembrane region" description="Helical" evidence="6">
    <location>
        <begin position="324"/>
        <end position="342"/>
    </location>
</feature>
<evidence type="ECO:0000259" key="7">
    <source>
        <dbReference type="PROSITE" id="PS50850"/>
    </source>
</evidence>
<feature type="transmembrane region" description="Helical" evidence="6">
    <location>
        <begin position="63"/>
        <end position="80"/>
    </location>
</feature>
<comment type="subcellular location">
    <subcellularLocation>
        <location evidence="1">Membrane</location>
        <topology evidence="1">Multi-pass membrane protein</topology>
    </subcellularLocation>
</comment>
<dbReference type="GO" id="GO:0016020">
    <property type="term" value="C:membrane"/>
    <property type="evidence" value="ECO:0007669"/>
    <property type="project" value="UniProtKB-SubCell"/>
</dbReference>
<keyword evidence="9" id="KW-1185">Reference proteome</keyword>
<dbReference type="EMBL" id="QPJK01000004">
    <property type="protein sequence ID" value="RCW71717.1"/>
    <property type="molecule type" value="Genomic_DNA"/>
</dbReference>
<organism evidence="8 9">
    <name type="scientific">Pseudorhodoferax soli</name>
    <dbReference type="NCBI Taxonomy" id="545864"/>
    <lineage>
        <taxon>Bacteria</taxon>
        <taxon>Pseudomonadati</taxon>
        <taxon>Pseudomonadota</taxon>
        <taxon>Betaproteobacteria</taxon>
        <taxon>Burkholderiales</taxon>
        <taxon>Comamonadaceae</taxon>
    </lineage>
</organism>
<keyword evidence="3 6" id="KW-0812">Transmembrane</keyword>
<dbReference type="InterPro" id="IPR036259">
    <property type="entry name" value="MFS_trans_sf"/>
</dbReference>
<evidence type="ECO:0000313" key="9">
    <source>
        <dbReference type="Proteomes" id="UP000252884"/>
    </source>
</evidence>
<dbReference type="RefSeq" id="WP_114468901.1">
    <property type="nucleotide sequence ID" value="NZ_QPJK01000004.1"/>
</dbReference>
<evidence type="ECO:0000313" key="8">
    <source>
        <dbReference type="EMBL" id="RCW71717.1"/>
    </source>
</evidence>
<protein>
    <submittedName>
        <fullName evidence="8">Sugar phosphate permease</fullName>
    </submittedName>
</protein>
<name>A0A368XYW5_9BURK</name>
<feature type="transmembrane region" description="Helical" evidence="6">
    <location>
        <begin position="380"/>
        <end position="402"/>
    </location>
</feature>
<feature type="transmembrane region" description="Helical" evidence="6">
    <location>
        <begin position="26"/>
        <end position="43"/>
    </location>
</feature>
<proteinExistence type="predicted"/>
<feature type="transmembrane region" description="Helical" evidence="6">
    <location>
        <begin position="126"/>
        <end position="146"/>
    </location>
</feature>
<feature type="transmembrane region" description="Helical" evidence="6">
    <location>
        <begin position="291"/>
        <end position="312"/>
    </location>
</feature>
<evidence type="ECO:0000256" key="1">
    <source>
        <dbReference type="ARBA" id="ARBA00004141"/>
    </source>
</evidence>
<dbReference type="Gene3D" id="1.20.1250.20">
    <property type="entry name" value="MFS general substrate transporter like domains"/>
    <property type="match status" value="2"/>
</dbReference>
<dbReference type="InterPro" id="IPR011701">
    <property type="entry name" value="MFS"/>
</dbReference>
<feature type="transmembrane region" description="Helical" evidence="6">
    <location>
        <begin position="256"/>
        <end position="276"/>
    </location>
</feature>
<comment type="caution">
    <text evidence="8">The sequence shown here is derived from an EMBL/GenBank/DDBJ whole genome shotgun (WGS) entry which is preliminary data.</text>
</comment>
<evidence type="ECO:0000256" key="5">
    <source>
        <dbReference type="ARBA" id="ARBA00023136"/>
    </source>
</evidence>
<keyword evidence="4 6" id="KW-1133">Transmembrane helix</keyword>
<dbReference type="InterPro" id="IPR020846">
    <property type="entry name" value="MFS_dom"/>
</dbReference>
<dbReference type="FunFam" id="1.20.1250.20:FF:000018">
    <property type="entry name" value="MFS transporter permease"/>
    <property type="match status" value="1"/>
</dbReference>
<feature type="transmembrane region" description="Helical" evidence="6">
    <location>
        <begin position="414"/>
        <end position="434"/>
    </location>
</feature>